<proteinExistence type="predicted"/>
<protein>
    <recommendedName>
        <fullName evidence="1">Chromo domain-containing protein</fullName>
    </recommendedName>
</protein>
<reference evidence="2" key="1">
    <citation type="journal article" date="2020" name="J Insects Food Feed">
        <title>The yellow mealworm (Tenebrio molitor) genome: a resource for the emerging insects as food and feed industry.</title>
        <authorList>
            <person name="Eriksson T."/>
            <person name="Andere A."/>
            <person name="Kelstrup H."/>
            <person name="Emery V."/>
            <person name="Picard C."/>
        </authorList>
    </citation>
    <scope>NUCLEOTIDE SEQUENCE</scope>
    <source>
        <strain evidence="2">Stoneville</strain>
        <tissue evidence="2">Whole head</tissue>
    </source>
</reference>
<comment type="caution">
    <text evidence="2">The sequence shown here is derived from an EMBL/GenBank/DDBJ whole genome shotgun (WGS) entry which is preliminary data.</text>
</comment>
<dbReference type="InterPro" id="IPR000953">
    <property type="entry name" value="Chromo/chromo_shadow_dom"/>
</dbReference>
<dbReference type="PANTHER" id="PTHR46585">
    <property type="entry name" value="INTEGRASE CORE DOMAIN CONTAINING PROTEIN"/>
    <property type="match status" value="1"/>
</dbReference>
<sequence>MEKVLSQIIDLPKHLQTDKGSEFYNIGDHVRISKDREVFDKGYTPNWSNEIFLIRKVKLTNPTTYLLKDMNGKDILGGFYEMKLQKVKHPDVYLVEKVLKKKGKKLYVKWLGFDESHKTWIDENNIT</sequence>
<organism evidence="2 3">
    <name type="scientific">Tenebrio molitor</name>
    <name type="common">Yellow mealworm beetle</name>
    <dbReference type="NCBI Taxonomy" id="7067"/>
    <lineage>
        <taxon>Eukaryota</taxon>
        <taxon>Metazoa</taxon>
        <taxon>Ecdysozoa</taxon>
        <taxon>Arthropoda</taxon>
        <taxon>Hexapoda</taxon>
        <taxon>Insecta</taxon>
        <taxon>Pterygota</taxon>
        <taxon>Neoptera</taxon>
        <taxon>Endopterygota</taxon>
        <taxon>Coleoptera</taxon>
        <taxon>Polyphaga</taxon>
        <taxon>Cucujiformia</taxon>
        <taxon>Tenebrionidae</taxon>
        <taxon>Tenebrio</taxon>
    </lineage>
</organism>
<name>A0A8J6HPH4_TENMO</name>
<keyword evidence="3" id="KW-1185">Reference proteome</keyword>
<evidence type="ECO:0000259" key="1">
    <source>
        <dbReference type="PROSITE" id="PS50013"/>
    </source>
</evidence>
<reference evidence="2" key="2">
    <citation type="submission" date="2021-08" db="EMBL/GenBank/DDBJ databases">
        <authorList>
            <person name="Eriksson T."/>
        </authorList>
    </citation>
    <scope>NUCLEOTIDE SEQUENCE</scope>
    <source>
        <strain evidence="2">Stoneville</strain>
        <tissue evidence="2">Whole head</tissue>
    </source>
</reference>
<dbReference type="AlphaFoldDB" id="A0A8J6HPH4"/>
<accession>A0A8J6HPH4</accession>
<dbReference type="EMBL" id="JABDTM020015484">
    <property type="protein sequence ID" value="KAH0819121.1"/>
    <property type="molecule type" value="Genomic_DNA"/>
</dbReference>
<dbReference type="Gene3D" id="2.40.50.40">
    <property type="match status" value="1"/>
</dbReference>
<dbReference type="SUPFAM" id="SSF54160">
    <property type="entry name" value="Chromo domain-like"/>
    <property type="match status" value="1"/>
</dbReference>
<evidence type="ECO:0000313" key="2">
    <source>
        <dbReference type="EMBL" id="KAH0819121.1"/>
    </source>
</evidence>
<dbReference type="InterPro" id="IPR016197">
    <property type="entry name" value="Chromo-like_dom_sf"/>
</dbReference>
<feature type="domain" description="Chromo" evidence="1">
    <location>
        <begin position="93"/>
        <end position="127"/>
    </location>
</feature>
<dbReference type="PANTHER" id="PTHR46585:SF1">
    <property type="entry name" value="CHROMO DOMAIN-CONTAINING PROTEIN"/>
    <property type="match status" value="1"/>
</dbReference>
<dbReference type="PROSITE" id="PS50013">
    <property type="entry name" value="CHROMO_2"/>
    <property type="match status" value="1"/>
</dbReference>
<dbReference type="GO" id="GO:0005694">
    <property type="term" value="C:chromosome"/>
    <property type="evidence" value="ECO:0007669"/>
    <property type="project" value="UniProtKB-ARBA"/>
</dbReference>
<evidence type="ECO:0000313" key="3">
    <source>
        <dbReference type="Proteomes" id="UP000719412"/>
    </source>
</evidence>
<dbReference type="Proteomes" id="UP000719412">
    <property type="component" value="Unassembled WGS sequence"/>
</dbReference>
<gene>
    <name evidence="2" type="ORF">GEV33_003670</name>
</gene>